<evidence type="ECO:0000313" key="2">
    <source>
        <dbReference type="EMBL" id="EDQ99238.1"/>
    </source>
</evidence>
<dbReference type="InterPro" id="IPR045341">
    <property type="entry name" value="DUF6532"/>
</dbReference>
<evidence type="ECO:0000259" key="1">
    <source>
        <dbReference type="Pfam" id="PF20149"/>
    </source>
</evidence>
<dbReference type="STRING" id="486041.B0E1Q8"/>
<dbReference type="GeneID" id="6085782"/>
<sequence length="129" mass="15020">MWFRNKMDEGVIHPEFSEDDMLSKITMTLVITVVENCIDEWQTGKHNDVQFTATAYKHKFNAHLKQIIEFDKKTQKSDIVPRLLKHMLKMARKHAKVVDAPDAVALQLTEDDVEAAKKEWESMVFSDED</sequence>
<dbReference type="Pfam" id="PF20149">
    <property type="entry name" value="DUF6532"/>
    <property type="match status" value="1"/>
</dbReference>
<gene>
    <name evidence="2" type="ORF">LACBIDRAFT_316846</name>
</gene>
<protein>
    <submittedName>
        <fullName evidence="2">Predicted protein</fullName>
    </submittedName>
</protein>
<dbReference type="Proteomes" id="UP000001194">
    <property type="component" value="Unassembled WGS sequence"/>
</dbReference>
<reference evidence="2 3" key="1">
    <citation type="journal article" date="2008" name="Nature">
        <title>The genome of Laccaria bicolor provides insights into mycorrhizal symbiosis.</title>
        <authorList>
            <person name="Martin F."/>
            <person name="Aerts A."/>
            <person name="Ahren D."/>
            <person name="Brun A."/>
            <person name="Danchin E.G.J."/>
            <person name="Duchaussoy F."/>
            <person name="Gibon J."/>
            <person name="Kohler A."/>
            <person name="Lindquist E."/>
            <person name="Pereda V."/>
            <person name="Salamov A."/>
            <person name="Shapiro H.J."/>
            <person name="Wuyts J."/>
            <person name="Blaudez D."/>
            <person name="Buee M."/>
            <person name="Brokstein P."/>
            <person name="Canbaeck B."/>
            <person name="Cohen D."/>
            <person name="Courty P.E."/>
            <person name="Coutinho P.M."/>
            <person name="Delaruelle C."/>
            <person name="Detter J.C."/>
            <person name="Deveau A."/>
            <person name="DiFazio S."/>
            <person name="Duplessis S."/>
            <person name="Fraissinet-Tachet L."/>
            <person name="Lucic E."/>
            <person name="Frey-Klett P."/>
            <person name="Fourrey C."/>
            <person name="Feussner I."/>
            <person name="Gay G."/>
            <person name="Grimwood J."/>
            <person name="Hoegger P.J."/>
            <person name="Jain P."/>
            <person name="Kilaru S."/>
            <person name="Labbe J."/>
            <person name="Lin Y.C."/>
            <person name="Legue V."/>
            <person name="Le Tacon F."/>
            <person name="Marmeisse R."/>
            <person name="Melayah D."/>
            <person name="Montanini B."/>
            <person name="Muratet M."/>
            <person name="Nehls U."/>
            <person name="Niculita-Hirzel H."/>
            <person name="Oudot-Le Secq M.P."/>
            <person name="Peter M."/>
            <person name="Quesneville H."/>
            <person name="Rajashekar B."/>
            <person name="Reich M."/>
            <person name="Rouhier N."/>
            <person name="Schmutz J."/>
            <person name="Yin T."/>
            <person name="Chalot M."/>
            <person name="Henrissat B."/>
            <person name="Kuees U."/>
            <person name="Lucas S."/>
            <person name="Van de Peer Y."/>
            <person name="Podila G.K."/>
            <person name="Polle A."/>
            <person name="Pukkila P.J."/>
            <person name="Richardson P.M."/>
            <person name="Rouze P."/>
            <person name="Sanders I.R."/>
            <person name="Stajich J.E."/>
            <person name="Tunlid A."/>
            <person name="Tuskan G."/>
            <person name="Grigoriev I.V."/>
        </authorList>
    </citation>
    <scope>NUCLEOTIDE SEQUENCE [LARGE SCALE GENOMIC DNA]</scope>
    <source>
        <strain evidence="3">S238N-H82 / ATCC MYA-4686</strain>
    </source>
</reference>
<dbReference type="RefSeq" id="XP_001890135.1">
    <property type="nucleotide sequence ID" value="XM_001890100.1"/>
</dbReference>
<name>B0E1Q8_LACBS</name>
<dbReference type="KEGG" id="lbc:LACBIDRAFT_316846"/>
<accession>B0E1Q8</accession>
<organism evidence="3">
    <name type="scientific">Laccaria bicolor (strain S238N-H82 / ATCC MYA-4686)</name>
    <name type="common">Bicoloured deceiver</name>
    <name type="synonym">Laccaria laccata var. bicolor</name>
    <dbReference type="NCBI Taxonomy" id="486041"/>
    <lineage>
        <taxon>Eukaryota</taxon>
        <taxon>Fungi</taxon>
        <taxon>Dikarya</taxon>
        <taxon>Basidiomycota</taxon>
        <taxon>Agaricomycotina</taxon>
        <taxon>Agaricomycetes</taxon>
        <taxon>Agaricomycetidae</taxon>
        <taxon>Agaricales</taxon>
        <taxon>Agaricineae</taxon>
        <taxon>Hydnangiaceae</taxon>
        <taxon>Laccaria</taxon>
    </lineage>
</organism>
<keyword evidence="3" id="KW-1185">Reference proteome</keyword>
<proteinExistence type="predicted"/>
<dbReference type="HOGENOM" id="CLU_038181_2_0_1"/>
<dbReference type="OrthoDB" id="3257342at2759"/>
<feature type="domain" description="DUF6532" evidence="1">
    <location>
        <begin position="1"/>
        <end position="67"/>
    </location>
</feature>
<dbReference type="InParanoid" id="B0E1Q8"/>
<evidence type="ECO:0000313" key="3">
    <source>
        <dbReference type="Proteomes" id="UP000001194"/>
    </source>
</evidence>
<dbReference type="EMBL" id="DS547169">
    <property type="protein sequence ID" value="EDQ99238.1"/>
    <property type="molecule type" value="Genomic_DNA"/>
</dbReference>
<dbReference type="AlphaFoldDB" id="B0E1Q8"/>